<dbReference type="InterPro" id="IPR006016">
    <property type="entry name" value="UspA"/>
</dbReference>
<dbReference type="PANTHER" id="PTHR46268:SF6">
    <property type="entry name" value="UNIVERSAL STRESS PROTEIN UP12"/>
    <property type="match status" value="1"/>
</dbReference>
<feature type="domain" description="UspA" evidence="3">
    <location>
        <begin position="4"/>
        <end position="140"/>
    </location>
</feature>
<keyword evidence="5" id="KW-1185">Reference proteome</keyword>
<dbReference type="PANTHER" id="PTHR46268">
    <property type="entry name" value="STRESS RESPONSE PROTEIN NHAX"/>
    <property type="match status" value="1"/>
</dbReference>
<dbReference type="CDD" id="cd00293">
    <property type="entry name" value="USP-like"/>
    <property type="match status" value="1"/>
</dbReference>
<evidence type="ECO:0000313" key="4">
    <source>
        <dbReference type="EMBL" id="TCG05551.1"/>
    </source>
</evidence>
<evidence type="ECO:0000256" key="2">
    <source>
        <dbReference type="SAM" id="MobiDB-lite"/>
    </source>
</evidence>
<evidence type="ECO:0000313" key="5">
    <source>
        <dbReference type="Proteomes" id="UP000294200"/>
    </source>
</evidence>
<gene>
    <name evidence="4" type="ORF">BZM27_32895</name>
</gene>
<dbReference type="EMBL" id="MWML01000160">
    <property type="protein sequence ID" value="TCG05551.1"/>
    <property type="molecule type" value="Genomic_DNA"/>
</dbReference>
<dbReference type="AlphaFoldDB" id="A0A4R0XHD2"/>
<dbReference type="Proteomes" id="UP000294200">
    <property type="component" value="Unassembled WGS sequence"/>
</dbReference>
<organism evidence="4 5">
    <name type="scientific">Paraburkholderia steynii</name>
    <dbReference type="NCBI Taxonomy" id="1245441"/>
    <lineage>
        <taxon>Bacteria</taxon>
        <taxon>Pseudomonadati</taxon>
        <taxon>Pseudomonadota</taxon>
        <taxon>Betaproteobacteria</taxon>
        <taxon>Burkholderiales</taxon>
        <taxon>Burkholderiaceae</taxon>
        <taxon>Paraburkholderia</taxon>
    </lineage>
</organism>
<comment type="similarity">
    <text evidence="1">Belongs to the universal stress protein A family.</text>
</comment>
<dbReference type="Pfam" id="PF00582">
    <property type="entry name" value="Usp"/>
    <property type="match status" value="1"/>
</dbReference>
<protein>
    <submittedName>
        <fullName evidence="4">Universal stress protein UspA</fullName>
    </submittedName>
</protein>
<name>A0A4R0XHD2_9BURK</name>
<proteinExistence type="inferred from homology"/>
<comment type="caution">
    <text evidence="4">The sequence shown here is derived from an EMBL/GenBank/DDBJ whole genome shotgun (WGS) entry which is preliminary data.</text>
</comment>
<feature type="region of interest" description="Disordered" evidence="2">
    <location>
        <begin position="146"/>
        <end position="168"/>
    </location>
</feature>
<evidence type="ECO:0000256" key="1">
    <source>
        <dbReference type="ARBA" id="ARBA00008791"/>
    </source>
</evidence>
<dbReference type="InterPro" id="IPR014729">
    <property type="entry name" value="Rossmann-like_a/b/a_fold"/>
</dbReference>
<reference evidence="4 5" key="1">
    <citation type="submission" date="2017-02" db="EMBL/GenBank/DDBJ databases">
        <title>Paraburkholderia sophoroidis sp. nov. and Paraburkholderia steynii sp. nov. rhizobial symbionts of the fynbos legume Hypocalyptus sophoroides.</title>
        <authorList>
            <person name="Steenkamp E.T."/>
            <person name="Beukes C.W."/>
            <person name="Van Zyl E."/>
            <person name="Avontuur J."/>
            <person name="Chan W.Y."/>
            <person name="Hassen A."/>
            <person name="Palmer M."/>
            <person name="Mthombeni L."/>
            <person name="Phalane F."/>
            <person name="Sereme K."/>
            <person name="Venter S.N."/>
        </authorList>
    </citation>
    <scope>NUCLEOTIDE SEQUENCE [LARGE SCALE GENOMIC DNA]</scope>
    <source>
        <strain evidence="4 5">HC1.1ba</strain>
    </source>
</reference>
<sequence>MPGFRRILLCYDGSREGQHALADGARLAQELRAQVHVLSIVNNSALVQGADITAAVPADIVSDSVKSVLEEGLQKLAAWGINATGHFAIGDPLDQIAFFAKDLNVDLIVVGHHRTSRLARWWGGRTDGLLLDRVSCSVLVTMGPEVGSGAPTGETSGVGMMKSPVGHS</sequence>
<dbReference type="SUPFAM" id="SSF52402">
    <property type="entry name" value="Adenine nucleotide alpha hydrolases-like"/>
    <property type="match status" value="1"/>
</dbReference>
<accession>A0A4R0XHD2</accession>
<evidence type="ECO:0000259" key="3">
    <source>
        <dbReference type="Pfam" id="PF00582"/>
    </source>
</evidence>
<dbReference type="Gene3D" id="3.40.50.620">
    <property type="entry name" value="HUPs"/>
    <property type="match status" value="1"/>
</dbReference>